<organism evidence="1 2">
    <name type="scientific">Fodinibius roseus</name>
    <dbReference type="NCBI Taxonomy" id="1194090"/>
    <lineage>
        <taxon>Bacteria</taxon>
        <taxon>Pseudomonadati</taxon>
        <taxon>Balneolota</taxon>
        <taxon>Balneolia</taxon>
        <taxon>Balneolales</taxon>
        <taxon>Balneolaceae</taxon>
        <taxon>Fodinibius</taxon>
    </lineage>
</organism>
<gene>
    <name evidence="1" type="ORF">SAMN05443144_1493</name>
</gene>
<dbReference type="Proteomes" id="UP000184041">
    <property type="component" value="Unassembled WGS sequence"/>
</dbReference>
<reference evidence="1 2" key="1">
    <citation type="submission" date="2016-11" db="EMBL/GenBank/DDBJ databases">
        <authorList>
            <person name="Jaros S."/>
            <person name="Januszkiewicz K."/>
            <person name="Wedrychowicz H."/>
        </authorList>
    </citation>
    <scope>NUCLEOTIDE SEQUENCE [LARGE SCALE GENOMIC DNA]</scope>
    <source>
        <strain evidence="1 2">DSM 21986</strain>
    </source>
</reference>
<proteinExistence type="predicted"/>
<dbReference type="STRING" id="1194090.SAMN05443144_1493"/>
<dbReference type="AlphaFoldDB" id="A0A1M5M2U8"/>
<accession>A0A1M5M2U8</accession>
<keyword evidence="2" id="KW-1185">Reference proteome</keyword>
<dbReference type="EMBL" id="FQUS01000049">
    <property type="protein sequence ID" value="SHG71043.1"/>
    <property type="molecule type" value="Genomic_DNA"/>
</dbReference>
<evidence type="ECO:0000313" key="1">
    <source>
        <dbReference type="EMBL" id="SHG71043.1"/>
    </source>
</evidence>
<dbReference type="OrthoDB" id="9862328at2"/>
<evidence type="ECO:0000313" key="2">
    <source>
        <dbReference type="Proteomes" id="UP000184041"/>
    </source>
</evidence>
<protein>
    <submittedName>
        <fullName evidence="1">Uncharacterized protein</fullName>
    </submittedName>
</protein>
<name>A0A1M5M2U8_9BACT</name>
<sequence length="224" mass="26620">MDHFLRTDITVPIEREYERWIINGIENYFESLNVQYQNFAISPDLEKKYPADEFFFHHSFKLFGLQFKKAIKAKNKKEQTGINCDRLKWELHNPSGQFNLIKNKSELFYCLPTFINRNYKKEALNHALFWRPDKSNTDMATWYDNSGARTSNKHLKNEMRWGLFAEKLMCCDIGIRHEFDINNPEGPATFLNNYINQLLGYLSDFSPDTLEEETIIYLFIVANF</sequence>
<dbReference type="RefSeq" id="WP_073068737.1">
    <property type="nucleotide sequence ID" value="NZ_FQUS01000049.1"/>
</dbReference>